<feature type="domain" description="Peptidase metallopeptidase" evidence="2">
    <location>
        <begin position="59"/>
        <end position="240"/>
    </location>
</feature>
<dbReference type="InterPro" id="IPR006026">
    <property type="entry name" value="Peptidase_Metallo"/>
</dbReference>
<dbReference type="AlphaFoldDB" id="A0A1V8T417"/>
<feature type="signal peptide" evidence="1">
    <location>
        <begin position="1"/>
        <end position="22"/>
    </location>
</feature>
<dbReference type="GO" id="GO:0006508">
    <property type="term" value="P:proteolysis"/>
    <property type="evidence" value="ECO:0007669"/>
    <property type="project" value="UniProtKB-KW"/>
</dbReference>
<evidence type="ECO:0000313" key="4">
    <source>
        <dbReference type="Proteomes" id="UP000192596"/>
    </source>
</evidence>
<keyword evidence="1" id="KW-0732">Signal</keyword>
<dbReference type="GO" id="GO:0004222">
    <property type="term" value="F:metalloendopeptidase activity"/>
    <property type="evidence" value="ECO:0007669"/>
    <property type="project" value="UniProtKB-UniRule"/>
</dbReference>
<dbReference type="Pfam" id="PF01400">
    <property type="entry name" value="Astacin"/>
    <property type="match status" value="1"/>
</dbReference>
<dbReference type="InterPro" id="IPR001506">
    <property type="entry name" value="Peptidase_M12A"/>
</dbReference>
<sequence length="392" mass="43716">MSSTTSLILLLLNVMLFLRNRSELPRIDTVAKSLHPNASAVTRRWIGVQPIKDNKVIGGYGPWPVLCAGPQQTQPVRFCFKDDRSERNLQPILDKAIAKWAHAMTVSTMAIVPDNADTLSCSDPKVRDDALVIVDGTKDGNDEYNWNECSTESATTGYDYAGKQPGRHLLTFCHLIPREDSTHDKAVKAMTHELGHVMGLNHEHQRPDRDNYLTFHCENLDGYSKAVADVKIDEHALFDDDMNDDARVRVVCADDVAAGTYLPSALSFLRPQDVRSKAQRRKWKAYQNSQKFDIDSIMIYDSFSGSPAGTNLDDHKKWVLTRKDGGAVVQGGDVDAVKAKVSEGDVKAVARLYPKPGVQEGLREWDVAMGRRLKVLIRGLEHVVDPPRKASR</sequence>
<comment type="cofactor">
    <cofactor evidence="1">
        <name>Zn(2+)</name>
        <dbReference type="ChEBI" id="CHEBI:29105"/>
    </cofactor>
    <text evidence="1">Binds 1 zinc ion per subunit.</text>
</comment>
<dbReference type="SMART" id="SM00235">
    <property type="entry name" value="ZnMc"/>
    <property type="match status" value="1"/>
</dbReference>
<name>A0A1V8T417_9PEZI</name>
<keyword evidence="1" id="KW-0482">Metalloprotease</keyword>
<gene>
    <name evidence="3" type="ORF">B0A48_08741</name>
</gene>
<keyword evidence="1" id="KW-0479">Metal-binding</keyword>
<dbReference type="OrthoDB" id="291007at2759"/>
<keyword evidence="4" id="KW-1185">Reference proteome</keyword>
<dbReference type="Gene3D" id="3.40.390.10">
    <property type="entry name" value="Collagenase (Catalytic Domain)"/>
    <property type="match status" value="1"/>
</dbReference>
<dbReference type="Proteomes" id="UP000192596">
    <property type="component" value="Unassembled WGS sequence"/>
</dbReference>
<dbReference type="PRINTS" id="PR00480">
    <property type="entry name" value="ASTACIN"/>
</dbReference>
<keyword evidence="1" id="KW-0378">Hydrolase</keyword>
<dbReference type="PANTHER" id="PTHR10127">
    <property type="entry name" value="DISCOIDIN, CUB, EGF, LAMININ , AND ZINC METALLOPROTEASE DOMAIN CONTAINING"/>
    <property type="match status" value="1"/>
</dbReference>
<proteinExistence type="predicted"/>
<evidence type="ECO:0000256" key="1">
    <source>
        <dbReference type="RuleBase" id="RU361183"/>
    </source>
</evidence>
<keyword evidence="1" id="KW-0862">Zinc</keyword>
<dbReference type="EMBL" id="NAJO01000017">
    <property type="protein sequence ID" value="OQO06153.1"/>
    <property type="molecule type" value="Genomic_DNA"/>
</dbReference>
<evidence type="ECO:0000259" key="2">
    <source>
        <dbReference type="SMART" id="SM00235"/>
    </source>
</evidence>
<feature type="chain" id="PRO_5033110290" description="Metalloendopeptidase" evidence="1">
    <location>
        <begin position="23"/>
        <end position="392"/>
    </location>
</feature>
<dbReference type="SUPFAM" id="SSF55486">
    <property type="entry name" value="Metalloproteases ('zincins'), catalytic domain"/>
    <property type="match status" value="1"/>
</dbReference>
<protein>
    <recommendedName>
        <fullName evidence="1">Metalloendopeptidase</fullName>
        <ecNumber evidence="1">3.4.24.-</ecNumber>
    </recommendedName>
</protein>
<keyword evidence="1" id="KW-0645">Protease</keyword>
<organism evidence="3 4">
    <name type="scientific">Cryoendolithus antarcticus</name>
    <dbReference type="NCBI Taxonomy" id="1507870"/>
    <lineage>
        <taxon>Eukaryota</taxon>
        <taxon>Fungi</taxon>
        <taxon>Dikarya</taxon>
        <taxon>Ascomycota</taxon>
        <taxon>Pezizomycotina</taxon>
        <taxon>Dothideomycetes</taxon>
        <taxon>Dothideomycetidae</taxon>
        <taxon>Cladosporiales</taxon>
        <taxon>Cladosporiaceae</taxon>
        <taxon>Cryoendolithus</taxon>
    </lineage>
</organism>
<evidence type="ECO:0000313" key="3">
    <source>
        <dbReference type="EMBL" id="OQO06153.1"/>
    </source>
</evidence>
<dbReference type="InParanoid" id="A0A1V8T417"/>
<dbReference type="InterPro" id="IPR024079">
    <property type="entry name" value="MetalloPept_cat_dom_sf"/>
</dbReference>
<dbReference type="GO" id="GO:0008270">
    <property type="term" value="F:zinc ion binding"/>
    <property type="evidence" value="ECO:0007669"/>
    <property type="project" value="InterPro"/>
</dbReference>
<comment type="caution">
    <text evidence="3">The sequence shown here is derived from an EMBL/GenBank/DDBJ whole genome shotgun (WGS) entry which is preliminary data.</text>
</comment>
<reference evidence="4" key="1">
    <citation type="submission" date="2017-03" db="EMBL/GenBank/DDBJ databases">
        <title>Genomes of endolithic fungi from Antarctica.</title>
        <authorList>
            <person name="Coleine C."/>
            <person name="Masonjones S."/>
            <person name="Stajich J.E."/>
        </authorList>
    </citation>
    <scope>NUCLEOTIDE SEQUENCE [LARGE SCALE GENOMIC DNA]</scope>
    <source>
        <strain evidence="4">CCFEE 5527</strain>
    </source>
</reference>
<dbReference type="STRING" id="1507870.A0A1V8T417"/>
<dbReference type="EC" id="3.4.24.-" evidence="1"/>
<accession>A0A1V8T417</accession>
<dbReference type="PANTHER" id="PTHR10127:SF850">
    <property type="entry name" value="METALLOENDOPEPTIDASE"/>
    <property type="match status" value="1"/>
</dbReference>